<evidence type="ECO:0000313" key="4">
    <source>
        <dbReference type="Proteomes" id="UP001286313"/>
    </source>
</evidence>
<keyword evidence="2" id="KW-0472">Membrane</keyword>
<reference evidence="3" key="1">
    <citation type="submission" date="2023-10" db="EMBL/GenBank/DDBJ databases">
        <title>Genome assemblies of two species of porcelain crab, Petrolisthes cinctipes and Petrolisthes manimaculis (Anomura: Porcellanidae).</title>
        <authorList>
            <person name="Angst P."/>
        </authorList>
    </citation>
    <scope>NUCLEOTIDE SEQUENCE</scope>
    <source>
        <strain evidence="3">PB745_01</strain>
        <tissue evidence="3">Gill</tissue>
    </source>
</reference>
<feature type="transmembrane region" description="Helical" evidence="2">
    <location>
        <begin position="51"/>
        <end position="69"/>
    </location>
</feature>
<organism evidence="3 4">
    <name type="scientific">Petrolisthes cinctipes</name>
    <name type="common">Flat porcelain crab</name>
    <dbReference type="NCBI Taxonomy" id="88211"/>
    <lineage>
        <taxon>Eukaryota</taxon>
        <taxon>Metazoa</taxon>
        <taxon>Ecdysozoa</taxon>
        <taxon>Arthropoda</taxon>
        <taxon>Crustacea</taxon>
        <taxon>Multicrustacea</taxon>
        <taxon>Malacostraca</taxon>
        <taxon>Eumalacostraca</taxon>
        <taxon>Eucarida</taxon>
        <taxon>Decapoda</taxon>
        <taxon>Pleocyemata</taxon>
        <taxon>Anomura</taxon>
        <taxon>Galatheoidea</taxon>
        <taxon>Porcellanidae</taxon>
        <taxon>Petrolisthes</taxon>
    </lineage>
</organism>
<evidence type="ECO:0000256" key="1">
    <source>
        <dbReference type="SAM" id="MobiDB-lite"/>
    </source>
</evidence>
<accession>A0AAE1ESJ6</accession>
<dbReference type="EMBL" id="JAWQEG010004686">
    <property type="protein sequence ID" value="KAK3860582.1"/>
    <property type="molecule type" value="Genomic_DNA"/>
</dbReference>
<name>A0AAE1ESJ6_PETCI</name>
<dbReference type="Proteomes" id="UP001286313">
    <property type="component" value="Unassembled WGS sequence"/>
</dbReference>
<protein>
    <submittedName>
        <fullName evidence="3">Uncharacterized protein</fullName>
    </submittedName>
</protein>
<dbReference type="AlphaFoldDB" id="A0AAE1ESJ6"/>
<keyword evidence="4" id="KW-1185">Reference proteome</keyword>
<keyword evidence="2" id="KW-0812">Transmembrane</keyword>
<feature type="compositionally biased region" description="Acidic residues" evidence="1">
    <location>
        <begin position="113"/>
        <end position="130"/>
    </location>
</feature>
<sequence length="144" mass="15257">MNAWWTPKATQPTLTITTNVRMVRKCCQEQGLPSCCSVKPTTEAAGDQAKLWALLFILIFILGLLIWYCRHDGNCCGKKTRCCGGGGGEDGEDGGGGGGGGGCCGGKKGKGDDTDDDDDDEYDDDDDEIEEVKVPKTTAHTSSD</sequence>
<evidence type="ECO:0000313" key="3">
    <source>
        <dbReference type="EMBL" id="KAK3860582.1"/>
    </source>
</evidence>
<proteinExistence type="predicted"/>
<evidence type="ECO:0000256" key="2">
    <source>
        <dbReference type="SAM" id="Phobius"/>
    </source>
</evidence>
<keyword evidence="2" id="KW-1133">Transmembrane helix</keyword>
<feature type="region of interest" description="Disordered" evidence="1">
    <location>
        <begin position="108"/>
        <end position="144"/>
    </location>
</feature>
<comment type="caution">
    <text evidence="3">The sequence shown here is derived from an EMBL/GenBank/DDBJ whole genome shotgun (WGS) entry which is preliminary data.</text>
</comment>
<gene>
    <name evidence="3" type="ORF">Pcinc_033376</name>
</gene>